<reference evidence="2" key="1">
    <citation type="submission" date="2021-01" db="EMBL/GenBank/DDBJ databases">
        <title>Whole genome shotgun sequence of Virgisporangium ochraceum NBRC 16418.</title>
        <authorList>
            <person name="Komaki H."/>
            <person name="Tamura T."/>
        </authorList>
    </citation>
    <scope>NUCLEOTIDE SEQUENCE</scope>
    <source>
        <strain evidence="2">NBRC 16418</strain>
    </source>
</reference>
<evidence type="ECO:0000313" key="3">
    <source>
        <dbReference type="Proteomes" id="UP000635606"/>
    </source>
</evidence>
<accession>A0A8J4EC57</accession>
<dbReference type="InterPro" id="IPR011047">
    <property type="entry name" value="Quinoprotein_ADH-like_sf"/>
</dbReference>
<dbReference type="EMBL" id="BOPH01000018">
    <property type="protein sequence ID" value="GIJ66522.1"/>
    <property type="molecule type" value="Genomic_DNA"/>
</dbReference>
<feature type="domain" description="Pyrrolo-quinoline quinone repeat" evidence="1">
    <location>
        <begin position="61"/>
        <end position="149"/>
    </location>
</feature>
<dbReference type="Proteomes" id="UP000635606">
    <property type="component" value="Unassembled WGS sequence"/>
</dbReference>
<dbReference type="Pfam" id="PF13360">
    <property type="entry name" value="PQQ_2"/>
    <property type="match status" value="1"/>
</dbReference>
<keyword evidence="3" id="KW-1185">Reference proteome</keyword>
<sequence length="451" mass="48951">MLTRPATWPRWARFSVIALAVVCVLGATAVVGYRVLRPADTAVEASGSYPDRPTAEPVRYGELTSAPLIVDGRLRVYADARRVWADTSLTSRTEMTPFWSIRRWPAEVVGVVAVEGQYEGVALVIAKFSDGVVLAINPRTGRVAWQDQAKASVNEKFDGRRTGGATVWQPAGIFTSRSNTDGGAVLIVAGADEVIGYNPWTGKRRWEFTFTEHPGCHETDWTSETTYIVKDSCAAPATLQVFDVASGKLLNTWTPPGASAGPAEAANWFIEPMSCARGHSECGLLKATGGQTVLSVEERAERLAGDTGTVWRVNFDGKVTQEKYATGNRTFLWNEYLIQNSGDPHYVVRAVDRATGDPVWTHKAAGLKLVAVGRLGAYAIDDKLNLVVLHPTLGVELSRTDLKERPDEVWVPGLVHTAGRFVAVERLTGGSPKEPDDRYFLGSTPVVLAGV</sequence>
<organism evidence="2 3">
    <name type="scientific">Virgisporangium ochraceum</name>
    <dbReference type="NCBI Taxonomy" id="65505"/>
    <lineage>
        <taxon>Bacteria</taxon>
        <taxon>Bacillati</taxon>
        <taxon>Actinomycetota</taxon>
        <taxon>Actinomycetes</taxon>
        <taxon>Micromonosporales</taxon>
        <taxon>Micromonosporaceae</taxon>
        <taxon>Virgisporangium</taxon>
    </lineage>
</organism>
<gene>
    <name evidence="2" type="ORF">Voc01_014390</name>
</gene>
<protein>
    <recommendedName>
        <fullName evidence="1">Pyrrolo-quinoline quinone repeat domain-containing protein</fullName>
    </recommendedName>
</protein>
<comment type="caution">
    <text evidence="2">The sequence shown here is derived from an EMBL/GenBank/DDBJ whole genome shotgun (WGS) entry which is preliminary data.</text>
</comment>
<evidence type="ECO:0000313" key="2">
    <source>
        <dbReference type="EMBL" id="GIJ66522.1"/>
    </source>
</evidence>
<dbReference type="AlphaFoldDB" id="A0A8J4EC57"/>
<proteinExistence type="predicted"/>
<dbReference type="InterPro" id="IPR015943">
    <property type="entry name" value="WD40/YVTN_repeat-like_dom_sf"/>
</dbReference>
<dbReference type="SUPFAM" id="SSF50998">
    <property type="entry name" value="Quinoprotein alcohol dehydrogenase-like"/>
    <property type="match status" value="1"/>
</dbReference>
<dbReference type="Gene3D" id="2.130.10.10">
    <property type="entry name" value="YVTN repeat-like/Quinoprotein amine dehydrogenase"/>
    <property type="match status" value="1"/>
</dbReference>
<dbReference type="InterPro" id="IPR002372">
    <property type="entry name" value="PQQ_rpt_dom"/>
</dbReference>
<name>A0A8J4EC57_9ACTN</name>
<evidence type="ECO:0000259" key="1">
    <source>
        <dbReference type="Pfam" id="PF13360"/>
    </source>
</evidence>